<comment type="caution">
    <text evidence="3">The sequence shown here is derived from an EMBL/GenBank/DDBJ whole genome shotgun (WGS) entry which is preliminary data.</text>
</comment>
<accession>A0ABR2UG11</accession>
<dbReference type="PROSITE" id="PS00383">
    <property type="entry name" value="TYR_PHOSPHATASE_1"/>
    <property type="match status" value="1"/>
</dbReference>
<dbReference type="EMBL" id="JARVKF010000438">
    <property type="protein sequence ID" value="KAK9413545.1"/>
    <property type="molecule type" value="Genomic_DNA"/>
</dbReference>
<dbReference type="CDD" id="cd14502">
    <property type="entry name" value="RNA_5'-triphosphatase"/>
    <property type="match status" value="1"/>
</dbReference>
<keyword evidence="4" id="KW-1185">Reference proteome</keyword>
<dbReference type="InterPro" id="IPR000387">
    <property type="entry name" value="Tyr_Pase_dom"/>
</dbReference>
<evidence type="ECO:0000259" key="2">
    <source>
        <dbReference type="PROSITE" id="PS50056"/>
    </source>
</evidence>
<evidence type="ECO:0000313" key="3">
    <source>
        <dbReference type="EMBL" id="KAK9413545.1"/>
    </source>
</evidence>
<feature type="domain" description="Tyrosine specific protein phosphatases" evidence="2">
    <location>
        <begin position="537"/>
        <end position="607"/>
    </location>
</feature>
<proteinExistence type="predicted"/>
<gene>
    <name evidence="3" type="ORF">SUNI508_11867</name>
</gene>
<dbReference type="InterPro" id="IPR016130">
    <property type="entry name" value="Tyr_Pase_AS"/>
</dbReference>
<dbReference type="Pfam" id="PF00561">
    <property type="entry name" value="Abhydrolase_1"/>
    <property type="match status" value="1"/>
</dbReference>
<dbReference type="Proteomes" id="UP001408356">
    <property type="component" value="Unassembled WGS sequence"/>
</dbReference>
<evidence type="ECO:0000256" key="1">
    <source>
        <dbReference type="SAM" id="MobiDB-lite"/>
    </source>
</evidence>
<dbReference type="PANTHER" id="PTHR10367:SF25">
    <property type="entry name" value="DUAL SPECIFICITY PHOSPHATASE CATALYTIC DOMAIN PROTEIN (AFU_ORTHOLOGUE AFUA_1G03540)"/>
    <property type="match status" value="1"/>
</dbReference>
<dbReference type="PROSITE" id="PS50056">
    <property type="entry name" value="TYR_PHOSPHATASE_2"/>
    <property type="match status" value="1"/>
</dbReference>
<dbReference type="PANTHER" id="PTHR10367">
    <property type="entry name" value="MRNA-CAPPING ENZYME"/>
    <property type="match status" value="1"/>
</dbReference>
<protein>
    <recommendedName>
        <fullName evidence="2">Tyrosine specific protein phosphatases domain-containing protein</fullName>
    </recommendedName>
</protein>
<name>A0ABR2UG11_9PEZI</name>
<dbReference type="InterPro" id="IPR051029">
    <property type="entry name" value="mRNA_Capping_Enz/RNA_Phosphat"/>
</dbReference>
<dbReference type="Gene3D" id="3.90.190.10">
    <property type="entry name" value="Protein tyrosine phosphatase superfamily"/>
    <property type="match status" value="1"/>
</dbReference>
<dbReference type="InterPro" id="IPR029021">
    <property type="entry name" value="Prot-tyrosine_phosphatase-like"/>
</dbReference>
<dbReference type="InterPro" id="IPR000073">
    <property type="entry name" value="AB_hydrolase_1"/>
</dbReference>
<dbReference type="Gene3D" id="3.40.50.1820">
    <property type="entry name" value="alpha/beta hydrolase"/>
    <property type="match status" value="1"/>
</dbReference>
<feature type="region of interest" description="Disordered" evidence="1">
    <location>
        <begin position="361"/>
        <end position="387"/>
    </location>
</feature>
<dbReference type="SUPFAM" id="SSF53474">
    <property type="entry name" value="alpha/beta-Hydrolases"/>
    <property type="match status" value="1"/>
</dbReference>
<dbReference type="Pfam" id="PF00782">
    <property type="entry name" value="DSPc"/>
    <property type="match status" value="1"/>
</dbReference>
<organism evidence="3 4">
    <name type="scientific">Seiridium unicorne</name>
    <dbReference type="NCBI Taxonomy" id="138068"/>
    <lineage>
        <taxon>Eukaryota</taxon>
        <taxon>Fungi</taxon>
        <taxon>Dikarya</taxon>
        <taxon>Ascomycota</taxon>
        <taxon>Pezizomycotina</taxon>
        <taxon>Sordariomycetes</taxon>
        <taxon>Xylariomycetidae</taxon>
        <taxon>Amphisphaeriales</taxon>
        <taxon>Sporocadaceae</taxon>
        <taxon>Seiridium</taxon>
    </lineage>
</organism>
<sequence length="624" mass="69585">MAQRHHLRLLRMAQPPLAHDAEATDPALLKDNSALKSYTVKGFTYPQVRVFFRQRPKIEEFPQHPAALPLLVFIHGLGGSVAQFHPLLTSLTNNASCLAVDLPGCGRSAFVPQDWAAYTTDVLVELLETIIDDYRDKEHNQGVVLIGHSMGTVIAARLANKKGPHVTSLSSHVLGIIAICPVAGPPSKATTATFRRLLWIPTWLFDLFRRWDQRGGPESASVSRFVGPEADAVCRELQDRFNKQSRTPVFRRMAWGSLPSYVGDEPSAGLFGQPTWAGLDVPVFLIGAEKDTVVSPRDVDRIAKLLDSKRESIITNESGSSGTIGESAAPVVTTTKPGDHLPESINDITAKDFERRQLSANVEESFEEATTPRDAGESPGAIPPQPLHPKKFIKTRIMPAPATHAVLYNPKSVRTLSSLISDFMAEHISGRLDFGWQLQHLNRLGKWELKNLKKWQAIQPVSASIHGIFRAMKTLREVDEEHSPSKFSEKWGGIVKDIIDISKDNPAYDPRGLEREGIKYHKFPTVSKIPPTDEEVATFVALVDQVREDQRARAQEQGWQGYAIGVHCHYGFNRTGYFIVCYLVEKCEMNVQEAINLFAIARPNGIRHSHFLDRLERRYSGLNN</sequence>
<dbReference type="InterPro" id="IPR029058">
    <property type="entry name" value="AB_hydrolase_fold"/>
</dbReference>
<dbReference type="InterPro" id="IPR000340">
    <property type="entry name" value="Dual-sp_phosphatase_cat-dom"/>
</dbReference>
<reference evidence="3 4" key="1">
    <citation type="journal article" date="2024" name="J. Plant Pathol.">
        <title>Sequence and assembly of the genome of Seiridium unicorne, isolate CBS 538.82, causal agent of cypress canker disease.</title>
        <authorList>
            <person name="Scali E."/>
            <person name="Rocca G.D."/>
            <person name="Danti R."/>
            <person name="Garbelotto M."/>
            <person name="Barberini S."/>
            <person name="Baroncelli R."/>
            <person name="Emiliani G."/>
        </authorList>
    </citation>
    <scope>NUCLEOTIDE SEQUENCE [LARGE SCALE GENOMIC DNA]</scope>
    <source>
        <strain evidence="3 4">BM-138-508</strain>
    </source>
</reference>
<dbReference type="SUPFAM" id="SSF52799">
    <property type="entry name" value="(Phosphotyrosine protein) phosphatases II"/>
    <property type="match status" value="1"/>
</dbReference>
<evidence type="ECO:0000313" key="4">
    <source>
        <dbReference type="Proteomes" id="UP001408356"/>
    </source>
</evidence>